<evidence type="ECO:0000256" key="3">
    <source>
        <dbReference type="ARBA" id="ARBA00022840"/>
    </source>
</evidence>
<keyword evidence="5" id="KW-1185">Reference proteome</keyword>
<dbReference type="GO" id="GO:0005783">
    <property type="term" value="C:endoplasmic reticulum"/>
    <property type="evidence" value="ECO:0007669"/>
    <property type="project" value="TreeGrafter"/>
</dbReference>
<dbReference type="InterPro" id="IPR042099">
    <property type="entry name" value="ANL_N_sf"/>
</dbReference>
<organism evidence="6">
    <name type="scientific">Anisakis simplex</name>
    <name type="common">Herring worm</name>
    <dbReference type="NCBI Taxonomy" id="6269"/>
    <lineage>
        <taxon>Eukaryota</taxon>
        <taxon>Metazoa</taxon>
        <taxon>Ecdysozoa</taxon>
        <taxon>Nematoda</taxon>
        <taxon>Chromadorea</taxon>
        <taxon>Rhabditida</taxon>
        <taxon>Spirurina</taxon>
        <taxon>Ascaridomorpha</taxon>
        <taxon>Ascaridoidea</taxon>
        <taxon>Anisakidae</taxon>
        <taxon>Anisakis</taxon>
        <taxon>Anisakis simplex complex</taxon>
    </lineage>
</organism>
<dbReference type="GO" id="GO:0005524">
    <property type="term" value="F:ATP binding"/>
    <property type="evidence" value="ECO:0007669"/>
    <property type="project" value="UniProtKB-KW"/>
</dbReference>
<evidence type="ECO:0000313" key="4">
    <source>
        <dbReference type="EMBL" id="VDK24295.1"/>
    </source>
</evidence>
<dbReference type="Gene3D" id="3.40.50.12780">
    <property type="entry name" value="N-terminal domain of ligase-like"/>
    <property type="match status" value="1"/>
</dbReference>
<reference evidence="6" key="1">
    <citation type="submission" date="2017-02" db="UniProtKB">
        <authorList>
            <consortium name="WormBaseParasite"/>
        </authorList>
    </citation>
    <scope>IDENTIFICATION</scope>
</reference>
<name>A0A0M3JBA1_ANISI</name>
<protein>
    <submittedName>
        <fullName evidence="6">AMP-binding domain-containing protein</fullName>
    </submittedName>
</protein>
<proteinExistence type="predicted"/>
<evidence type="ECO:0000313" key="5">
    <source>
        <dbReference type="Proteomes" id="UP000267096"/>
    </source>
</evidence>
<keyword evidence="1" id="KW-0436">Ligase</keyword>
<dbReference type="OrthoDB" id="1700726at2759"/>
<dbReference type="AlphaFoldDB" id="A0A0M3JBA1"/>
<gene>
    <name evidence="4" type="ORF">ASIM_LOCUS4683</name>
</gene>
<dbReference type="WBParaSite" id="ASIM_0000487501-mRNA-1">
    <property type="protein sequence ID" value="ASIM_0000487501-mRNA-1"/>
    <property type="gene ID" value="ASIM_0000487501"/>
</dbReference>
<dbReference type="PANTHER" id="PTHR43272">
    <property type="entry name" value="LONG-CHAIN-FATTY-ACID--COA LIGASE"/>
    <property type="match status" value="1"/>
</dbReference>
<dbReference type="GO" id="GO:0004467">
    <property type="term" value="F:long-chain fatty acid-CoA ligase activity"/>
    <property type="evidence" value="ECO:0007669"/>
    <property type="project" value="TreeGrafter"/>
</dbReference>
<sequence>MHLEKKFKDGSRLAACHIGEELVETYYDDVRTISDAVRRGLRESVDGRMLGYREKQSDGSVGPYQWLSYKEVIDRSIHIAYGLRGIRVQSGQNTFIGILAKNRPEVWISQQIDLFHFY</sequence>
<accession>A0A0M3JBA1</accession>
<evidence type="ECO:0000256" key="1">
    <source>
        <dbReference type="ARBA" id="ARBA00022598"/>
    </source>
</evidence>
<evidence type="ECO:0000313" key="6">
    <source>
        <dbReference type="WBParaSite" id="ASIM_0000487501-mRNA-1"/>
    </source>
</evidence>
<reference evidence="4 5" key="2">
    <citation type="submission" date="2018-11" db="EMBL/GenBank/DDBJ databases">
        <authorList>
            <consortium name="Pathogen Informatics"/>
        </authorList>
    </citation>
    <scope>NUCLEOTIDE SEQUENCE [LARGE SCALE GENOMIC DNA]</scope>
</reference>
<keyword evidence="2" id="KW-0547">Nucleotide-binding</keyword>
<keyword evidence="3" id="KW-0067">ATP-binding</keyword>
<dbReference type="EMBL" id="UYRR01008412">
    <property type="protein sequence ID" value="VDK24295.1"/>
    <property type="molecule type" value="Genomic_DNA"/>
</dbReference>
<dbReference type="PANTHER" id="PTHR43272:SF33">
    <property type="entry name" value="AMP-BINDING DOMAIN-CONTAINING PROTEIN-RELATED"/>
    <property type="match status" value="1"/>
</dbReference>
<dbReference type="GO" id="GO:0016020">
    <property type="term" value="C:membrane"/>
    <property type="evidence" value="ECO:0007669"/>
    <property type="project" value="TreeGrafter"/>
</dbReference>
<dbReference type="Proteomes" id="UP000267096">
    <property type="component" value="Unassembled WGS sequence"/>
</dbReference>
<evidence type="ECO:0000256" key="2">
    <source>
        <dbReference type="ARBA" id="ARBA00022741"/>
    </source>
</evidence>
<dbReference type="SUPFAM" id="SSF56801">
    <property type="entry name" value="Acetyl-CoA synthetase-like"/>
    <property type="match status" value="1"/>
</dbReference>